<protein>
    <submittedName>
        <fullName evidence="5">C-type cytochrome</fullName>
    </submittedName>
</protein>
<organism evidence="5 6">
    <name type="scientific">Synoicihabitans lomoniglobus</name>
    <dbReference type="NCBI Taxonomy" id="2909285"/>
    <lineage>
        <taxon>Bacteria</taxon>
        <taxon>Pseudomonadati</taxon>
        <taxon>Verrucomicrobiota</taxon>
        <taxon>Opitutia</taxon>
        <taxon>Opitutales</taxon>
        <taxon>Opitutaceae</taxon>
        <taxon>Synoicihabitans</taxon>
    </lineage>
</organism>
<dbReference type="GO" id="GO:0020037">
    <property type="term" value="F:heme binding"/>
    <property type="evidence" value="ECO:0007669"/>
    <property type="project" value="InterPro"/>
</dbReference>
<evidence type="ECO:0000256" key="2">
    <source>
        <dbReference type="ARBA" id="ARBA00022723"/>
    </source>
</evidence>
<gene>
    <name evidence="5" type="ORF">PXH66_14955</name>
</gene>
<accession>A0AAF0CP94</accession>
<dbReference type="GO" id="GO:0009055">
    <property type="term" value="F:electron transfer activity"/>
    <property type="evidence" value="ECO:0007669"/>
    <property type="project" value="InterPro"/>
</dbReference>
<evidence type="ECO:0000256" key="1">
    <source>
        <dbReference type="ARBA" id="ARBA00022617"/>
    </source>
</evidence>
<feature type="domain" description="Cytochrome c" evidence="4">
    <location>
        <begin position="168"/>
        <end position="271"/>
    </location>
</feature>
<keyword evidence="3" id="KW-0408">Iron</keyword>
<keyword evidence="6" id="KW-1185">Reference proteome</keyword>
<name>A0AAF0CP94_9BACT</name>
<keyword evidence="1" id="KW-0349">Heme</keyword>
<dbReference type="SUPFAM" id="SSF46626">
    <property type="entry name" value="Cytochrome c"/>
    <property type="match status" value="2"/>
</dbReference>
<dbReference type="EMBL" id="CP119075">
    <property type="protein sequence ID" value="WED63634.1"/>
    <property type="molecule type" value="Genomic_DNA"/>
</dbReference>
<dbReference type="RefSeq" id="WP_330929841.1">
    <property type="nucleotide sequence ID" value="NZ_CP119075.1"/>
</dbReference>
<dbReference type="KEGG" id="slom:PXH66_14955"/>
<dbReference type="Pfam" id="PF00034">
    <property type="entry name" value="Cytochrom_C"/>
    <property type="match status" value="1"/>
</dbReference>
<evidence type="ECO:0000256" key="3">
    <source>
        <dbReference type="ARBA" id="ARBA00023004"/>
    </source>
</evidence>
<dbReference type="GO" id="GO:0046872">
    <property type="term" value="F:metal ion binding"/>
    <property type="evidence" value="ECO:0007669"/>
    <property type="project" value="UniProtKB-KW"/>
</dbReference>
<sequence>MSPVARRCSLLIVPVVIGFAAALTFYQYERSPESSPVSRGGHLAQTAGCFACHGQSENDPRVNFRSGRARGIDVIWEDGQLEAAEVIEWITHGVPEAQRERHGRLLVQMPAYGDDGYLTTAEIDDIAAWALAEGVRRTNGVGNGDRAMPTIDADFIGALTPERTLVFGDRLARQTGCYQCHGELGQGAVANLASFKGYIPGFQGRDFRELTADGDRAEIHHWIDDGHGRAIESGPFAGLAKHFFDAQAIPMPAYAEILTDPEIDLLVEFLLLLNNKGPLDSAAVEAIAETLASTSE</sequence>
<keyword evidence="2" id="KW-0479">Metal-binding</keyword>
<evidence type="ECO:0000313" key="5">
    <source>
        <dbReference type="EMBL" id="WED63634.1"/>
    </source>
</evidence>
<dbReference type="InterPro" id="IPR036909">
    <property type="entry name" value="Cyt_c-like_dom_sf"/>
</dbReference>
<proteinExistence type="predicted"/>
<dbReference type="Proteomes" id="UP001218638">
    <property type="component" value="Chromosome"/>
</dbReference>
<evidence type="ECO:0000259" key="4">
    <source>
        <dbReference type="Pfam" id="PF00034"/>
    </source>
</evidence>
<reference evidence="5" key="1">
    <citation type="submission" date="2023-03" db="EMBL/GenBank/DDBJ databases">
        <title>Lomoglobus Profundus gen. nov., sp. nov., a novel member of the phylum Verrucomicrobia, isolated from deep-marine sediment of South China Sea.</title>
        <authorList>
            <person name="Ahmad T."/>
            <person name="Ishaq S.E."/>
            <person name="Wang F."/>
        </authorList>
    </citation>
    <scope>NUCLEOTIDE SEQUENCE</scope>
    <source>
        <strain evidence="5">LMO-M01</strain>
    </source>
</reference>
<dbReference type="InterPro" id="IPR009056">
    <property type="entry name" value="Cyt_c-like_dom"/>
</dbReference>
<evidence type="ECO:0000313" key="6">
    <source>
        <dbReference type="Proteomes" id="UP001218638"/>
    </source>
</evidence>
<dbReference type="AlphaFoldDB" id="A0AAF0CP94"/>
<dbReference type="Gene3D" id="1.10.760.10">
    <property type="entry name" value="Cytochrome c-like domain"/>
    <property type="match status" value="2"/>
</dbReference>